<comment type="caution">
    <text evidence="1">The sequence shown here is derived from an EMBL/GenBank/DDBJ whole genome shotgun (WGS) entry which is preliminary data.</text>
</comment>
<dbReference type="SUPFAM" id="SSF53756">
    <property type="entry name" value="UDP-Glycosyltransferase/glycogen phosphorylase"/>
    <property type="match status" value="1"/>
</dbReference>
<dbReference type="RefSeq" id="WP_186893629.1">
    <property type="nucleotide sequence ID" value="NZ_WJBE01000004.1"/>
</dbReference>
<evidence type="ECO:0008006" key="3">
    <source>
        <dbReference type="Google" id="ProtNLM"/>
    </source>
</evidence>
<keyword evidence="2" id="KW-1185">Reference proteome</keyword>
<organism evidence="1 2">
    <name type="scientific">Acetobacterium malicum</name>
    <dbReference type="NCBI Taxonomy" id="52692"/>
    <lineage>
        <taxon>Bacteria</taxon>
        <taxon>Bacillati</taxon>
        <taxon>Bacillota</taxon>
        <taxon>Clostridia</taxon>
        <taxon>Eubacteriales</taxon>
        <taxon>Eubacteriaceae</taxon>
        <taxon>Acetobacterium</taxon>
    </lineage>
</organism>
<protein>
    <recommendedName>
        <fullName evidence="3">UDP-2,4-diacetamido-2,4, 6-trideoxy-beta-L-altropyranose hydrolase</fullName>
    </recommendedName>
</protein>
<dbReference type="Gene3D" id="3.40.50.11190">
    <property type="match status" value="1"/>
</dbReference>
<dbReference type="Gene3D" id="3.40.50.2000">
    <property type="entry name" value="Glycogen Phosphorylase B"/>
    <property type="match status" value="1"/>
</dbReference>
<dbReference type="Proteomes" id="UP000622405">
    <property type="component" value="Unassembled WGS sequence"/>
</dbReference>
<evidence type="ECO:0000313" key="1">
    <source>
        <dbReference type="EMBL" id="MBC3899058.1"/>
    </source>
</evidence>
<proteinExistence type="predicted"/>
<reference evidence="1 2" key="1">
    <citation type="journal article" date="2020" name="mSystems">
        <title>Defining Genomic and Predicted Metabolic Features of the Acetobacterium Genus.</title>
        <authorList>
            <person name="Ross D.E."/>
            <person name="Marshall C.W."/>
            <person name="Gulliver D."/>
            <person name="May H.D."/>
            <person name="Norman R.S."/>
        </authorList>
    </citation>
    <scope>NUCLEOTIDE SEQUENCE [LARGE SCALE GENOMIC DNA]</scope>
    <source>
        <strain evidence="1 2">DSM 4132</strain>
    </source>
</reference>
<name>A0ABR6YV54_9FIRM</name>
<evidence type="ECO:0000313" key="2">
    <source>
        <dbReference type="Proteomes" id="UP000622405"/>
    </source>
</evidence>
<accession>A0ABR6YV54</accession>
<dbReference type="EMBL" id="WJBE01000004">
    <property type="protein sequence ID" value="MBC3899058.1"/>
    <property type="molecule type" value="Genomic_DNA"/>
</dbReference>
<gene>
    <name evidence="1" type="ORF">GH811_05450</name>
</gene>
<sequence>MMKSDFVIKIFTEGGEKIGFGHISRCTALYDEAERLGLPVELYIQENDYDFTGNCILENRSYSIVNWQSVEYLQSNLDSNDYCIIDSYLATIEVYEKIAHCSAKALFIDDYGRLDYPQGIIVNPSLSTEGIHYSQKSDQDYLLGHEYIILRSPFIGKKKTGYSESVNRVLITLGGTDILNLTGKITSLLVPLFPEISFDIVLGKGFVDQEEWCQYDNIVCYYNLNDKEMCELMLRSDFVITAAGQTIHELLALGLPFFAIQTAENQCYNVKALRDYFNPTVVIDGRANNFEELIIEKFVSNIRKEERFSFTRQLQSTFENNGTCRILKALLKGQQ</sequence>